<gene>
    <name evidence="8" type="ORF">DAEQUDRAFT_723953</name>
</gene>
<dbReference type="PROSITE" id="PS50181">
    <property type="entry name" value="FBOX"/>
    <property type="match status" value="1"/>
</dbReference>
<feature type="region of interest" description="Disordered" evidence="5">
    <location>
        <begin position="359"/>
        <end position="407"/>
    </location>
</feature>
<dbReference type="InterPro" id="IPR019775">
    <property type="entry name" value="WD40_repeat_CS"/>
</dbReference>
<feature type="domain" description="SWIM-type" evidence="7">
    <location>
        <begin position="494"/>
        <end position="526"/>
    </location>
</feature>
<organism evidence="8 9">
    <name type="scientific">Daedalea quercina L-15889</name>
    <dbReference type="NCBI Taxonomy" id="1314783"/>
    <lineage>
        <taxon>Eukaryota</taxon>
        <taxon>Fungi</taxon>
        <taxon>Dikarya</taxon>
        <taxon>Basidiomycota</taxon>
        <taxon>Agaricomycotina</taxon>
        <taxon>Agaricomycetes</taxon>
        <taxon>Polyporales</taxon>
        <taxon>Fomitopsis</taxon>
    </lineage>
</organism>
<feature type="repeat" description="WD" evidence="3">
    <location>
        <begin position="519"/>
        <end position="558"/>
    </location>
</feature>
<feature type="region of interest" description="Disordered" evidence="5">
    <location>
        <begin position="297"/>
        <end position="335"/>
    </location>
</feature>
<protein>
    <submittedName>
        <fullName evidence="8">WD40 repeat-like protein</fullName>
    </submittedName>
</protein>
<name>A0A165S2E0_9APHY</name>
<evidence type="ECO:0000256" key="1">
    <source>
        <dbReference type="ARBA" id="ARBA00022574"/>
    </source>
</evidence>
<dbReference type="CDD" id="cd00200">
    <property type="entry name" value="WD40"/>
    <property type="match status" value="1"/>
</dbReference>
<evidence type="ECO:0000313" key="8">
    <source>
        <dbReference type="EMBL" id="KZT71447.1"/>
    </source>
</evidence>
<dbReference type="PROSITE" id="PS50082">
    <property type="entry name" value="WD_REPEATS_2"/>
    <property type="match status" value="5"/>
</dbReference>
<evidence type="ECO:0000259" key="7">
    <source>
        <dbReference type="PROSITE" id="PS50966"/>
    </source>
</evidence>
<dbReference type="InterPro" id="IPR007527">
    <property type="entry name" value="Znf_SWIM"/>
</dbReference>
<feature type="repeat" description="WD" evidence="3">
    <location>
        <begin position="413"/>
        <end position="436"/>
    </location>
</feature>
<feature type="compositionally biased region" description="Acidic residues" evidence="5">
    <location>
        <begin position="316"/>
        <end position="335"/>
    </location>
</feature>
<sequence length="696" mass="76499">MATHPQSSTLYMPIVSPPTPAPSPRLSAFEPLSIAASIEDPACNARREFATLTPALRFQYLAGLLTDCTPAELLFISTTITPLLRRDFLKDLPAELAFHVLSFIDDPKTLVRASRVSRTWRQLLDDQWLWRRMCDLHGYSMQESEAEQENPVGDSVTEEDLDAISNVSVSAPTVSTLSMQQLPLPTPRPRVSYRNHFRYEYTTTSNWLHGGKLLRMHRMPLVPSSRQTPPHNAHGDPQGGQVAQPSSAIPTSVAIDTNWVVVGLANSRIHVFSARTGVLSRTLVGHESGVWAVSLVRGNDGTKSPPVNRYEPDGRGDDEDPADEMDMDFDEEFPDPLDYDPLMPPTLRHALGLDVSAEGSAKHARRRSASDIFNSAGGRARRSGGSRARPAPYSSKPSEPSGASDGWGQPHALVVSGGCDKDLRVWDVKSGYCIYVLAGHTSTIRCLKVLHSRPLAVTGSRDRTVRVWDIQRGRLLRTLEGHEQSVRCLDVCDRRVVSGSYDCTCRVWDIETGVCLHVLRGHFHQIYSVAFDGTRVASGGLDTTVRVWDASTGACLALLQGHTALVCQLQLSPTMLATGGSDGRVIVFSLDKSFTTLQRLSAHDSSVTGLQLDGRFLVTSGNDGRVRLFRFDRAGGPGKCEYVRELTEPTESVWKVAFTRETCAVMSKRGGKTVMEIWSFRPEDAGMGGKMRLHAS</sequence>
<dbReference type="OrthoDB" id="190105at2759"/>
<dbReference type="Pfam" id="PF12937">
    <property type="entry name" value="F-box-like"/>
    <property type="match status" value="1"/>
</dbReference>
<dbReference type="PANTHER" id="PTHR19848:SF8">
    <property type="entry name" value="F-BOX AND WD REPEAT DOMAIN CONTAINING 7"/>
    <property type="match status" value="1"/>
</dbReference>
<keyword evidence="9" id="KW-1185">Reference proteome</keyword>
<dbReference type="Pfam" id="PF00400">
    <property type="entry name" value="WD40"/>
    <property type="match status" value="5"/>
</dbReference>
<keyword evidence="4" id="KW-0862">Zinc</keyword>
<keyword evidence="1 3" id="KW-0853">WD repeat</keyword>
<evidence type="ECO:0000313" key="9">
    <source>
        <dbReference type="Proteomes" id="UP000076727"/>
    </source>
</evidence>
<feature type="domain" description="F-box" evidence="6">
    <location>
        <begin position="86"/>
        <end position="133"/>
    </location>
</feature>
<evidence type="ECO:0000256" key="3">
    <source>
        <dbReference type="PROSITE-ProRule" id="PRU00221"/>
    </source>
</evidence>
<feature type="repeat" description="WD" evidence="3">
    <location>
        <begin position="437"/>
        <end position="478"/>
    </location>
</feature>
<keyword evidence="4" id="KW-0479">Metal-binding</keyword>
<evidence type="ECO:0000256" key="5">
    <source>
        <dbReference type="SAM" id="MobiDB-lite"/>
    </source>
</evidence>
<dbReference type="PANTHER" id="PTHR19848">
    <property type="entry name" value="WD40 REPEAT PROTEIN"/>
    <property type="match status" value="1"/>
</dbReference>
<accession>A0A165S2E0</accession>
<dbReference type="SMART" id="SM00320">
    <property type="entry name" value="WD40"/>
    <property type="match status" value="6"/>
</dbReference>
<evidence type="ECO:0000259" key="6">
    <source>
        <dbReference type="PROSITE" id="PS50181"/>
    </source>
</evidence>
<evidence type="ECO:0000256" key="2">
    <source>
        <dbReference type="ARBA" id="ARBA00022737"/>
    </source>
</evidence>
<dbReference type="PRINTS" id="PR00320">
    <property type="entry name" value="GPROTEINBRPT"/>
</dbReference>
<dbReference type="EMBL" id="KV429045">
    <property type="protein sequence ID" value="KZT71447.1"/>
    <property type="molecule type" value="Genomic_DNA"/>
</dbReference>
<keyword evidence="4" id="KW-0863">Zinc-finger</keyword>
<proteinExistence type="predicted"/>
<evidence type="ECO:0000256" key="4">
    <source>
        <dbReference type="PROSITE-ProRule" id="PRU00325"/>
    </source>
</evidence>
<dbReference type="Proteomes" id="UP000076727">
    <property type="component" value="Unassembled WGS sequence"/>
</dbReference>
<dbReference type="STRING" id="1314783.A0A165S2E0"/>
<dbReference type="Gene3D" id="2.130.10.10">
    <property type="entry name" value="YVTN repeat-like/Quinoprotein amine dehydrogenase"/>
    <property type="match status" value="2"/>
</dbReference>
<reference evidence="8 9" key="1">
    <citation type="journal article" date="2016" name="Mol. Biol. Evol.">
        <title>Comparative Genomics of Early-Diverging Mushroom-Forming Fungi Provides Insights into the Origins of Lignocellulose Decay Capabilities.</title>
        <authorList>
            <person name="Nagy L.G."/>
            <person name="Riley R."/>
            <person name="Tritt A."/>
            <person name="Adam C."/>
            <person name="Daum C."/>
            <person name="Floudas D."/>
            <person name="Sun H."/>
            <person name="Yadav J.S."/>
            <person name="Pangilinan J."/>
            <person name="Larsson K.H."/>
            <person name="Matsuura K."/>
            <person name="Barry K."/>
            <person name="Labutti K."/>
            <person name="Kuo R."/>
            <person name="Ohm R.A."/>
            <person name="Bhattacharya S.S."/>
            <person name="Shirouzu T."/>
            <person name="Yoshinaga Y."/>
            <person name="Martin F.M."/>
            <person name="Grigoriev I.V."/>
            <person name="Hibbett D.S."/>
        </authorList>
    </citation>
    <scope>NUCLEOTIDE SEQUENCE [LARGE SCALE GENOMIC DNA]</scope>
    <source>
        <strain evidence="8 9">L-15889</strain>
    </source>
</reference>
<dbReference type="SUPFAM" id="SSF50978">
    <property type="entry name" value="WD40 repeat-like"/>
    <property type="match status" value="2"/>
</dbReference>
<dbReference type="Gene3D" id="1.20.1280.50">
    <property type="match status" value="1"/>
</dbReference>
<dbReference type="PROSITE" id="PS00678">
    <property type="entry name" value="WD_REPEATS_1"/>
    <property type="match status" value="3"/>
</dbReference>
<dbReference type="AlphaFoldDB" id="A0A165S2E0"/>
<keyword evidence="2" id="KW-0677">Repeat</keyword>
<dbReference type="GO" id="GO:0008270">
    <property type="term" value="F:zinc ion binding"/>
    <property type="evidence" value="ECO:0007669"/>
    <property type="project" value="UniProtKB-KW"/>
</dbReference>
<dbReference type="InterPro" id="IPR020472">
    <property type="entry name" value="WD40_PAC1"/>
</dbReference>
<dbReference type="InterPro" id="IPR001810">
    <property type="entry name" value="F-box_dom"/>
</dbReference>
<dbReference type="SUPFAM" id="SSF81383">
    <property type="entry name" value="F-box domain"/>
    <property type="match status" value="1"/>
</dbReference>
<dbReference type="InterPro" id="IPR036322">
    <property type="entry name" value="WD40_repeat_dom_sf"/>
</dbReference>
<dbReference type="PROSITE" id="PS50294">
    <property type="entry name" value="WD_REPEATS_REGION"/>
    <property type="match status" value="3"/>
</dbReference>
<dbReference type="InterPro" id="IPR036047">
    <property type="entry name" value="F-box-like_dom_sf"/>
</dbReference>
<feature type="repeat" description="WD" evidence="3">
    <location>
        <begin position="559"/>
        <end position="598"/>
    </location>
</feature>
<feature type="repeat" description="WD" evidence="3">
    <location>
        <begin position="479"/>
        <end position="518"/>
    </location>
</feature>
<dbReference type="PROSITE" id="PS50966">
    <property type="entry name" value="ZF_SWIM"/>
    <property type="match status" value="1"/>
</dbReference>
<dbReference type="InterPro" id="IPR001680">
    <property type="entry name" value="WD40_rpt"/>
</dbReference>
<dbReference type="SMART" id="SM00256">
    <property type="entry name" value="FBOX"/>
    <property type="match status" value="1"/>
</dbReference>
<feature type="region of interest" description="Disordered" evidence="5">
    <location>
        <begin position="222"/>
        <end position="247"/>
    </location>
</feature>
<dbReference type="InterPro" id="IPR015943">
    <property type="entry name" value="WD40/YVTN_repeat-like_dom_sf"/>
</dbReference>